<protein>
    <recommendedName>
        <fullName evidence="10">Plexin domain-containing protein 2</fullName>
    </recommendedName>
</protein>
<evidence type="ECO:0000256" key="4">
    <source>
        <dbReference type="ARBA" id="ARBA00022989"/>
    </source>
</evidence>
<feature type="signal peptide" evidence="7">
    <location>
        <begin position="1"/>
        <end position="27"/>
    </location>
</feature>
<gene>
    <name evidence="8" type="ORF">RR46_07122</name>
</gene>
<evidence type="ECO:0000256" key="7">
    <source>
        <dbReference type="SAM" id="SignalP"/>
    </source>
</evidence>
<keyword evidence="6" id="KW-0472">Membrane</keyword>
<name>A0A194Q4R2_PAPXU</name>
<feature type="compositionally biased region" description="Polar residues" evidence="5">
    <location>
        <begin position="85"/>
        <end position="102"/>
    </location>
</feature>
<dbReference type="EMBL" id="KQ459463">
    <property type="protein sequence ID" value="KPJ00532.1"/>
    <property type="molecule type" value="Genomic_DNA"/>
</dbReference>
<dbReference type="InterPro" id="IPR031152">
    <property type="entry name" value="PLXDC"/>
</dbReference>
<dbReference type="GO" id="GO:0016020">
    <property type="term" value="C:membrane"/>
    <property type="evidence" value="ECO:0007669"/>
    <property type="project" value="UniProtKB-SubCell"/>
</dbReference>
<organism evidence="8 9">
    <name type="scientific">Papilio xuthus</name>
    <name type="common">Asian swallowtail butterfly</name>
    <dbReference type="NCBI Taxonomy" id="66420"/>
    <lineage>
        <taxon>Eukaryota</taxon>
        <taxon>Metazoa</taxon>
        <taxon>Ecdysozoa</taxon>
        <taxon>Arthropoda</taxon>
        <taxon>Hexapoda</taxon>
        <taxon>Insecta</taxon>
        <taxon>Pterygota</taxon>
        <taxon>Neoptera</taxon>
        <taxon>Endopterygota</taxon>
        <taxon>Lepidoptera</taxon>
        <taxon>Glossata</taxon>
        <taxon>Ditrysia</taxon>
        <taxon>Papilionoidea</taxon>
        <taxon>Papilionidae</taxon>
        <taxon>Papilioninae</taxon>
        <taxon>Papilio</taxon>
    </lineage>
</organism>
<dbReference type="STRING" id="66420.A0A194Q4R2"/>
<dbReference type="PANTHER" id="PTHR13055:SF12">
    <property type="entry name" value="LD40707P"/>
    <property type="match status" value="1"/>
</dbReference>
<keyword evidence="3 7" id="KW-0732">Signal</keyword>
<keyword evidence="2 6" id="KW-0812">Transmembrane</keyword>
<feature type="chain" id="PRO_5008264044" description="Plexin domain-containing protein 2" evidence="7">
    <location>
        <begin position="28"/>
        <end position="592"/>
    </location>
</feature>
<keyword evidence="4 6" id="KW-1133">Transmembrane helix</keyword>
<evidence type="ECO:0000256" key="1">
    <source>
        <dbReference type="ARBA" id="ARBA00004479"/>
    </source>
</evidence>
<accession>A0A194Q4R2</accession>
<reference evidence="8 9" key="1">
    <citation type="journal article" date="2015" name="Nat. Commun.">
        <title>Outbred genome sequencing and CRISPR/Cas9 gene editing in butterflies.</title>
        <authorList>
            <person name="Li X."/>
            <person name="Fan D."/>
            <person name="Zhang W."/>
            <person name="Liu G."/>
            <person name="Zhang L."/>
            <person name="Zhao L."/>
            <person name="Fang X."/>
            <person name="Chen L."/>
            <person name="Dong Y."/>
            <person name="Chen Y."/>
            <person name="Ding Y."/>
            <person name="Zhao R."/>
            <person name="Feng M."/>
            <person name="Zhu Y."/>
            <person name="Feng Y."/>
            <person name="Jiang X."/>
            <person name="Zhu D."/>
            <person name="Xiang H."/>
            <person name="Feng X."/>
            <person name="Li S."/>
            <person name="Wang J."/>
            <person name="Zhang G."/>
            <person name="Kronforst M.R."/>
            <person name="Wang W."/>
        </authorList>
    </citation>
    <scope>NUCLEOTIDE SEQUENCE [LARGE SCALE GENOMIC DNA]</scope>
    <source>
        <strain evidence="8">Ya'a_city_454_Px</strain>
        <tissue evidence="8">Whole body</tissue>
    </source>
</reference>
<feature type="region of interest" description="Disordered" evidence="5">
    <location>
        <begin position="55"/>
        <end position="105"/>
    </location>
</feature>
<evidence type="ECO:0000313" key="9">
    <source>
        <dbReference type="Proteomes" id="UP000053268"/>
    </source>
</evidence>
<comment type="subcellular location">
    <subcellularLocation>
        <location evidence="1">Membrane</location>
        <topology evidence="1">Single-pass type I membrane protein</topology>
    </subcellularLocation>
</comment>
<evidence type="ECO:0000256" key="2">
    <source>
        <dbReference type="ARBA" id="ARBA00022692"/>
    </source>
</evidence>
<evidence type="ECO:0000256" key="6">
    <source>
        <dbReference type="SAM" id="Phobius"/>
    </source>
</evidence>
<evidence type="ECO:0000313" key="8">
    <source>
        <dbReference type="EMBL" id="KPJ00532.1"/>
    </source>
</evidence>
<keyword evidence="9" id="KW-1185">Reference proteome</keyword>
<dbReference type="AlphaFoldDB" id="A0A194Q4R2"/>
<feature type="transmembrane region" description="Helical" evidence="6">
    <location>
        <begin position="536"/>
        <end position="557"/>
    </location>
</feature>
<feature type="compositionally biased region" description="Low complexity" evidence="5">
    <location>
        <begin position="60"/>
        <end position="84"/>
    </location>
</feature>
<evidence type="ECO:0000256" key="5">
    <source>
        <dbReference type="SAM" id="MobiDB-lite"/>
    </source>
</evidence>
<sequence length="592" mass="65835">MLFSLLPKVMATTSLLLLIWFSHCVKGSNVDYTLDESLVTFKSDPNIVLLEHERHRRDAPTSTTLATESSTTPPVTVPNGTKPTQSTSADDINRTINSTDKPSTPAVATVTKIPLLGVNGSGILRVNLTENMPKVSEPLLPDDKPSTPAVATVTKIPLLGVNGSGILRVNLTENMPKVSEPLLPDDNISDVFRETPETIKAEHNLTSLVYDNHMFYNSTFIGNVSFVKEYWANITERKPEIHEVLSNSHRRATTLKLSFDFPFYGQDIRNITVATGGFIYTGEHVHNWLAATQYIAPLMANFDTTLTNDSMVKMYDDGTKFTVIWENVTLQEDASKKFTFAATLNKNGDIVFTYKDIAIPVQQINDKEHPVKVGISDAYLKDKYLFNVRHKTIYEYHRISFKNHEISNNTILKLTALPTCIQYNTCESCANHDTGFQCLWCEQLRKCSSGTDRNKQDWMVRNCDREPVMNSSSCPAHAPINAPSDNSNTAYTTDGQNNSVVVVSTVHTDADAKPSSERVGGMTGVGEAERSPVGGAVAAFVLVALICCFGAWFLYAFKIPHTRSGQFLIKYRPSQWGWRRGEARYTAATIHM</sequence>
<evidence type="ECO:0008006" key="10">
    <source>
        <dbReference type="Google" id="ProtNLM"/>
    </source>
</evidence>
<proteinExistence type="predicted"/>
<evidence type="ECO:0000256" key="3">
    <source>
        <dbReference type="ARBA" id="ARBA00022729"/>
    </source>
</evidence>
<dbReference type="PANTHER" id="PTHR13055">
    <property type="entry name" value="TUMOR ENDOTHELIAL MARKER 7 RELATED"/>
    <property type="match status" value="1"/>
</dbReference>
<dbReference type="Proteomes" id="UP000053268">
    <property type="component" value="Unassembled WGS sequence"/>
</dbReference>